<gene>
    <name evidence="3" type="ORF">MKY91_08505</name>
</gene>
<name>A0ABU9VH17_9BACI</name>
<evidence type="ECO:0000313" key="3">
    <source>
        <dbReference type="EMBL" id="MEN0643182.1"/>
    </source>
</evidence>
<evidence type="ECO:0000256" key="2">
    <source>
        <dbReference type="SAM" id="SignalP"/>
    </source>
</evidence>
<organism evidence="3 4">
    <name type="scientific">Alkalicoccobacillus gibsonii</name>
    <dbReference type="NCBI Taxonomy" id="79881"/>
    <lineage>
        <taxon>Bacteria</taxon>
        <taxon>Bacillati</taxon>
        <taxon>Bacillota</taxon>
        <taxon>Bacilli</taxon>
        <taxon>Bacillales</taxon>
        <taxon>Bacillaceae</taxon>
        <taxon>Alkalicoccobacillus</taxon>
    </lineage>
</organism>
<reference evidence="3 4" key="1">
    <citation type="submission" date="2024-03" db="EMBL/GenBank/DDBJ databases">
        <title>Bacilli Hybrid Assemblies.</title>
        <authorList>
            <person name="Kovac J."/>
        </authorList>
    </citation>
    <scope>NUCLEOTIDE SEQUENCE [LARGE SCALE GENOMIC DNA]</scope>
    <source>
        <strain evidence="3 4">FSL R7-0666</strain>
    </source>
</reference>
<keyword evidence="4" id="KW-1185">Reference proteome</keyword>
<accession>A0ABU9VH17</accession>
<keyword evidence="2" id="KW-0732">Signal</keyword>
<protein>
    <submittedName>
        <fullName evidence="3">Uncharacterized protein</fullName>
    </submittedName>
</protein>
<feature type="region of interest" description="Disordered" evidence="1">
    <location>
        <begin position="23"/>
        <end position="58"/>
    </location>
</feature>
<dbReference type="EMBL" id="JBCITK010000001">
    <property type="protein sequence ID" value="MEN0643182.1"/>
    <property type="molecule type" value="Genomic_DNA"/>
</dbReference>
<feature type="chain" id="PRO_5047182124" evidence="2">
    <location>
        <begin position="21"/>
        <end position="58"/>
    </location>
</feature>
<sequence>MSKKLMYSMMAGIFSVGMLAACGDGETDGTDPMEPADPGQDEMQDDGMNDGMGDDSDM</sequence>
<evidence type="ECO:0000313" key="4">
    <source>
        <dbReference type="Proteomes" id="UP001418796"/>
    </source>
</evidence>
<proteinExistence type="predicted"/>
<comment type="caution">
    <text evidence="3">The sequence shown here is derived from an EMBL/GenBank/DDBJ whole genome shotgun (WGS) entry which is preliminary data.</text>
</comment>
<feature type="signal peptide" evidence="2">
    <location>
        <begin position="1"/>
        <end position="20"/>
    </location>
</feature>
<dbReference type="RefSeq" id="WP_203086514.1">
    <property type="nucleotide sequence ID" value="NZ_JAEUZA010000001.1"/>
</dbReference>
<dbReference type="PROSITE" id="PS51257">
    <property type="entry name" value="PROKAR_LIPOPROTEIN"/>
    <property type="match status" value="1"/>
</dbReference>
<evidence type="ECO:0000256" key="1">
    <source>
        <dbReference type="SAM" id="MobiDB-lite"/>
    </source>
</evidence>
<dbReference type="Proteomes" id="UP001418796">
    <property type="component" value="Unassembled WGS sequence"/>
</dbReference>
<feature type="compositionally biased region" description="Acidic residues" evidence="1">
    <location>
        <begin position="39"/>
        <end position="58"/>
    </location>
</feature>